<dbReference type="EMBL" id="REGN01002896">
    <property type="protein sequence ID" value="RNA25585.1"/>
    <property type="molecule type" value="Genomic_DNA"/>
</dbReference>
<dbReference type="AlphaFoldDB" id="A0A3M7RQG9"/>
<gene>
    <name evidence="1" type="ORF">BpHYR1_035627</name>
</gene>
<name>A0A3M7RQG9_BRAPC</name>
<reference evidence="1 2" key="1">
    <citation type="journal article" date="2018" name="Sci. Rep.">
        <title>Genomic signatures of local adaptation to the degree of environmental predictability in rotifers.</title>
        <authorList>
            <person name="Franch-Gras L."/>
            <person name="Hahn C."/>
            <person name="Garcia-Roger E.M."/>
            <person name="Carmona M.J."/>
            <person name="Serra M."/>
            <person name="Gomez A."/>
        </authorList>
    </citation>
    <scope>NUCLEOTIDE SEQUENCE [LARGE SCALE GENOMIC DNA]</scope>
    <source>
        <strain evidence="1">HYR1</strain>
    </source>
</reference>
<proteinExistence type="predicted"/>
<evidence type="ECO:0000313" key="2">
    <source>
        <dbReference type="Proteomes" id="UP000276133"/>
    </source>
</evidence>
<protein>
    <submittedName>
        <fullName evidence="1">Uncharacterized protein</fullName>
    </submittedName>
</protein>
<keyword evidence="2" id="KW-1185">Reference proteome</keyword>
<sequence>MNFKLMNFAKKLDHFLRERKTSLTECSAVLLNQSLNIFPKYLTYVLNRLQYFINFSKLFIIKIKRIALERNHQNNSESFGEAFLVYPPIARTGLDDLFHLVKHTSSFG</sequence>
<organism evidence="1 2">
    <name type="scientific">Brachionus plicatilis</name>
    <name type="common">Marine rotifer</name>
    <name type="synonym">Brachionus muelleri</name>
    <dbReference type="NCBI Taxonomy" id="10195"/>
    <lineage>
        <taxon>Eukaryota</taxon>
        <taxon>Metazoa</taxon>
        <taxon>Spiralia</taxon>
        <taxon>Gnathifera</taxon>
        <taxon>Rotifera</taxon>
        <taxon>Eurotatoria</taxon>
        <taxon>Monogononta</taxon>
        <taxon>Pseudotrocha</taxon>
        <taxon>Ploima</taxon>
        <taxon>Brachionidae</taxon>
        <taxon>Brachionus</taxon>
    </lineage>
</organism>
<dbReference type="Proteomes" id="UP000276133">
    <property type="component" value="Unassembled WGS sequence"/>
</dbReference>
<accession>A0A3M7RQG9</accession>
<evidence type="ECO:0000313" key="1">
    <source>
        <dbReference type="EMBL" id="RNA25585.1"/>
    </source>
</evidence>
<comment type="caution">
    <text evidence="1">The sequence shown here is derived from an EMBL/GenBank/DDBJ whole genome shotgun (WGS) entry which is preliminary data.</text>
</comment>